<evidence type="ECO:0000313" key="3">
    <source>
        <dbReference type="EMBL" id="MDS0259359.1"/>
    </source>
</evidence>
<dbReference type="InterPro" id="IPR011047">
    <property type="entry name" value="Quinoprotein_ADH-like_sf"/>
</dbReference>
<dbReference type="PANTHER" id="PTHR34512">
    <property type="entry name" value="CELL SURFACE PROTEIN"/>
    <property type="match status" value="1"/>
</dbReference>
<dbReference type="PANTHER" id="PTHR34512:SF30">
    <property type="entry name" value="OUTER MEMBRANE PROTEIN ASSEMBLY FACTOR BAMB"/>
    <property type="match status" value="1"/>
</dbReference>
<comment type="caution">
    <text evidence="3">The sequence shown here is derived from an EMBL/GenBank/DDBJ whole genome shotgun (WGS) entry which is preliminary data.</text>
</comment>
<feature type="compositionally biased region" description="Basic and acidic residues" evidence="1">
    <location>
        <begin position="1"/>
        <end position="13"/>
    </location>
</feature>
<organism evidence="3 4">
    <name type="scientific">Haloarcula saliterrae</name>
    <dbReference type="NCBI Taxonomy" id="2950534"/>
    <lineage>
        <taxon>Archaea</taxon>
        <taxon>Methanobacteriati</taxon>
        <taxon>Methanobacteriota</taxon>
        <taxon>Stenosarchaea group</taxon>
        <taxon>Halobacteria</taxon>
        <taxon>Halobacteriales</taxon>
        <taxon>Haloarculaceae</taxon>
        <taxon>Haloarcula</taxon>
    </lineage>
</organism>
<feature type="domain" description="Pyrrolo-quinoline quinone repeat" evidence="2">
    <location>
        <begin position="193"/>
        <end position="366"/>
    </location>
</feature>
<feature type="region of interest" description="Disordered" evidence="1">
    <location>
        <begin position="1"/>
        <end position="25"/>
    </location>
</feature>
<dbReference type="InterPro" id="IPR015943">
    <property type="entry name" value="WD40/YVTN_repeat-like_dom_sf"/>
</dbReference>
<protein>
    <submittedName>
        <fullName evidence="3">PQQ-like beta-propeller repeat protein</fullName>
    </submittedName>
</protein>
<keyword evidence="4" id="KW-1185">Reference proteome</keyword>
<feature type="region of interest" description="Disordered" evidence="1">
    <location>
        <begin position="46"/>
        <end position="68"/>
    </location>
</feature>
<dbReference type="InterPro" id="IPR002372">
    <property type="entry name" value="PQQ_rpt_dom"/>
</dbReference>
<evidence type="ECO:0000256" key="1">
    <source>
        <dbReference type="SAM" id="MobiDB-lite"/>
    </source>
</evidence>
<dbReference type="Gene3D" id="2.40.128.630">
    <property type="match status" value="1"/>
</dbReference>
<proteinExistence type="predicted"/>
<evidence type="ECO:0000313" key="4">
    <source>
        <dbReference type="Proteomes" id="UP001259659"/>
    </source>
</evidence>
<dbReference type="SUPFAM" id="SSF50998">
    <property type="entry name" value="Quinoprotein alcohol dehydrogenase-like"/>
    <property type="match status" value="2"/>
</dbReference>
<accession>A0ABU2FAU3</accession>
<dbReference type="Proteomes" id="UP001259659">
    <property type="component" value="Unassembled WGS sequence"/>
</dbReference>
<reference evidence="3 4" key="1">
    <citation type="submission" date="2022-06" db="EMBL/GenBank/DDBJ databases">
        <title>Haloarcula sp. a new haloarchaeum isolate from saline soil.</title>
        <authorList>
            <person name="Strakova D."/>
            <person name="Galisteo C."/>
            <person name="Sanchez-Porro C."/>
            <person name="Ventosa A."/>
        </authorList>
    </citation>
    <scope>NUCLEOTIDE SEQUENCE [LARGE SCALE GENOMIC DNA]</scope>
    <source>
        <strain evidence="3 4">S1CR25-12</strain>
    </source>
</reference>
<name>A0ABU2FAU3_9EURY</name>
<dbReference type="InterPro" id="IPR018391">
    <property type="entry name" value="PQQ_b-propeller_rpt"/>
</dbReference>
<dbReference type="Gene3D" id="2.130.10.10">
    <property type="entry name" value="YVTN repeat-like/Quinoprotein amine dehydrogenase"/>
    <property type="match status" value="1"/>
</dbReference>
<evidence type="ECO:0000259" key="2">
    <source>
        <dbReference type="Pfam" id="PF13360"/>
    </source>
</evidence>
<dbReference type="Pfam" id="PF13360">
    <property type="entry name" value="PQQ_2"/>
    <property type="match status" value="1"/>
</dbReference>
<dbReference type="EMBL" id="JAMQON010000002">
    <property type="protein sequence ID" value="MDS0259359.1"/>
    <property type="molecule type" value="Genomic_DNA"/>
</dbReference>
<dbReference type="SMART" id="SM00564">
    <property type="entry name" value="PQQ"/>
    <property type="match status" value="7"/>
</dbReference>
<gene>
    <name evidence="3" type="ORF">NDI56_08145</name>
</gene>
<dbReference type="RefSeq" id="WP_310918969.1">
    <property type="nucleotide sequence ID" value="NZ_JAMQON010000002.1"/>
</dbReference>
<sequence>MARQDHLCMKDTKQQLGSQSNSASNSSRRAFVAALATGATAGLAGCGGSGDGGSPEQTGESAGSGPQLDQHVRFYRGDTARTGAFPDRTGPDSAVSESWSVSLDIPRGARIRGHPFAAGGSVFVVSRKTLHAIDPFDQSVRWRVADGSFRGSLAVVDGSLYAPTRGSEVRVYDTATGEKQWQYETRDKVQNAPAVRDGTLYHASYSVGGQGKLAAIDVETEREEWETEYNYGGGVTPALTDERVFYVGDNARIVAATLDGESDWEFLGTYEKKAVSVGGGGVYFVRDRQGGRGYLDEQDASVVALDADEGNKRWRFDTGNEEIAGAPAVGSDAVYAASGNSVYRIDSETGESDWTATLSGGVRTTPMLYGETLYVTSGGEALVALNKADGSERWRTEAPTVGSHEPVLVDGTVYLAAGDALRAYS</sequence>
<dbReference type="Gene3D" id="2.40.10.480">
    <property type="match status" value="1"/>
</dbReference>